<evidence type="ECO:0000313" key="3">
    <source>
        <dbReference type="WBParaSite" id="HCON_00103040-00001"/>
    </source>
</evidence>
<evidence type="ECO:0000256" key="1">
    <source>
        <dbReference type="SAM" id="SignalP"/>
    </source>
</evidence>
<proteinExistence type="predicted"/>
<feature type="chain" id="PRO_5029657457" evidence="1">
    <location>
        <begin position="16"/>
        <end position="137"/>
    </location>
</feature>
<name>A0A7I4YJ57_HAECO</name>
<dbReference type="Proteomes" id="UP000025227">
    <property type="component" value="Unplaced"/>
</dbReference>
<feature type="signal peptide" evidence="1">
    <location>
        <begin position="1"/>
        <end position="15"/>
    </location>
</feature>
<reference evidence="3" key="1">
    <citation type="submission" date="2020-12" db="UniProtKB">
        <authorList>
            <consortium name="WormBaseParasite"/>
        </authorList>
    </citation>
    <scope>IDENTIFICATION</scope>
    <source>
        <strain evidence="3">MHco3</strain>
    </source>
</reference>
<protein>
    <submittedName>
        <fullName evidence="3">Lipocalin</fullName>
    </submittedName>
</protein>
<organism evidence="2 3">
    <name type="scientific">Haemonchus contortus</name>
    <name type="common">Barber pole worm</name>
    <dbReference type="NCBI Taxonomy" id="6289"/>
    <lineage>
        <taxon>Eukaryota</taxon>
        <taxon>Metazoa</taxon>
        <taxon>Ecdysozoa</taxon>
        <taxon>Nematoda</taxon>
        <taxon>Chromadorea</taxon>
        <taxon>Rhabditida</taxon>
        <taxon>Rhabditina</taxon>
        <taxon>Rhabditomorpha</taxon>
        <taxon>Strongyloidea</taxon>
        <taxon>Trichostrongylidae</taxon>
        <taxon>Haemonchus</taxon>
    </lineage>
</organism>
<accession>A0A7I4YJ57</accession>
<dbReference type="AlphaFoldDB" id="A0A7I4YJ57"/>
<keyword evidence="1" id="KW-0732">Signal</keyword>
<dbReference type="WBParaSite" id="HCON_00103040-00001">
    <property type="protein sequence ID" value="HCON_00103040-00001"/>
    <property type="gene ID" value="HCON_00103040"/>
</dbReference>
<keyword evidence="2" id="KW-1185">Reference proteome</keyword>
<sequence>MDCLIFAFVVVGAIAVRPIPRPKEFGTGHERVSFRIDTGRHYKNRIVEDEKAIKKYSSLLGTIEELEAVNILDNVHYVVFLSDANCSKVLNWVKDVVSTKKCDMVAYGRCSPMSGTVRDPTQAFMSEDGMFWIKNEL</sequence>
<evidence type="ECO:0000313" key="2">
    <source>
        <dbReference type="Proteomes" id="UP000025227"/>
    </source>
</evidence>